<evidence type="ECO:0000313" key="2">
    <source>
        <dbReference type="EMBL" id="TGY89584.1"/>
    </source>
</evidence>
<evidence type="ECO:0000313" key="3">
    <source>
        <dbReference type="Proteomes" id="UP000308054"/>
    </source>
</evidence>
<comment type="caution">
    <text evidence="2">The sequence shown here is derived from an EMBL/GenBank/DDBJ whole genome shotgun (WGS) entry which is preliminary data.</text>
</comment>
<organism evidence="2 3">
    <name type="scientific">Marinicauda algicola</name>
    <dbReference type="NCBI Taxonomy" id="2029849"/>
    <lineage>
        <taxon>Bacteria</taxon>
        <taxon>Pseudomonadati</taxon>
        <taxon>Pseudomonadota</taxon>
        <taxon>Alphaproteobacteria</taxon>
        <taxon>Maricaulales</taxon>
        <taxon>Maricaulaceae</taxon>
        <taxon>Marinicauda</taxon>
    </lineage>
</organism>
<proteinExistence type="predicted"/>
<reference evidence="2 3" key="1">
    <citation type="journal article" date="2017" name="Int. J. Syst. Evol. Microbiol.">
        <title>Marinicauda algicola sp. nov., isolated from a marine red alga Rhodosorus marinus.</title>
        <authorList>
            <person name="Jeong S.E."/>
            <person name="Jeon S.H."/>
            <person name="Chun B.H."/>
            <person name="Kim D.W."/>
            <person name="Jeon C.O."/>
        </authorList>
    </citation>
    <scope>NUCLEOTIDE SEQUENCE [LARGE SCALE GENOMIC DNA]</scope>
    <source>
        <strain evidence="2 3">JCM 31718</strain>
    </source>
</reference>
<feature type="domain" description="TfoX N-terminal" evidence="1">
    <location>
        <begin position="13"/>
        <end position="106"/>
    </location>
</feature>
<dbReference type="OrthoDB" id="1524907at2"/>
<dbReference type="Gene3D" id="3.30.1460.30">
    <property type="entry name" value="YgaC/TfoX-N like chaperone"/>
    <property type="match status" value="1"/>
</dbReference>
<protein>
    <submittedName>
        <fullName evidence="2">TfoX family protein</fullName>
    </submittedName>
</protein>
<dbReference type="SUPFAM" id="SSF159894">
    <property type="entry name" value="YgaC/TfoX-N like"/>
    <property type="match status" value="1"/>
</dbReference>
<accession>A0A4S2H245</accession>
<evidence type="ECO:0000259" key="1">
    <source>
        <dbReference type="Pfam" id="PF04993"/>
    </source>
</evidence>
<dbReference type="InterPro" id="IPR007076">
    <property type="entry name" value="TfoX_N"/>
</dbReference>
<gene>
    <name evidence="2" type="ORF">E5163_00090</name>
</gene>
<dbReference type="AlphaFoldDB" id="A0A4S2H245"/>
<name>A0A4S2H245_9PROT</name>
<keyword evidence="3" id="KW-1185">Reference proteome</keyword>
<dbReference type="PANTHER" id="PTHR36121">
    <property type="entry name" value="PROTEIN SXY"/>
    <property type="match status" value="1"/>
</dbReference>
<sequence>MAVSGEYLEFACELLAVIGPVRARRMFGGAGLYADDVMFALIADDQIYIKVDDALAADLEPEGSGPFIYEREGAEPVAMGYWRLPEAALDDPDEARRWARRALDVALTAKVSRRPRRKR</sequence>
<dbReference type="InterPro" id="IPR047525">
    <property type="entry name" value="TfoX-like"/>
</dbReference>
<dbReference type="PANTHER" id="PTHR36121:SF1">
    <property type="entry name" value="PROTEIN SXY"/>
    <property type="match status" value="1"/>
</dbReference>
<dbReference type="Pfam" id="PF04993">
    <property type="entry name" value="TfoX_N"/>
    <property type="match status" value="1"/>
</dbReference>
<dbReference type="Proteomes" id="UP000308054">
    <property type="component" value="Unassembled WGS sequence"/>
</dbReference>
<dbReference type="EMBL" id="SRXW01000001">
    <property type="protein sequence ID" value="TGY89584.1"/>
    <property type="molecule type" value="Genomic_DNA"/>
</dbReference>
<dbReference type="RefSeq" id="WP_135994083.1">
    <property type="nucleotide sequence ID" value="NZ_CP071057.1"/>
</dbReference>